<dbReference type="STRING" id="526226.Gbro_3550"/>
<feature type="domain" description="DUF6891" evidence="1">
    <location>
        <begin position="9"/>
        <end position="185"/>
    </location>
</feature>
<proteinExistence type="predicted"/>
<evidence type="ECO:0000313" key="2">
    <source>
        <dbReference type="EMBL" id="ACY22742.1"/>
    </source>
</evidence>
<evidence type="ECO:0000313" key="3">
    <source>
        <dbReference type="Proteomes" id="UP000001219"/>
    </source>
</evidence>
<dbReference type="Pfam" id="PF21831">
    <property type="entry name" value="DUF6891"/>
    <property type="match status" value="1"/>
</dbReference>
<organism evidence="2 3">
    <name type="scientific">Gordonia bronchialis (strain ATCC 25592 / DSM 43247 / BCRC 13721 / JCM 3198 / KCTC 3076 / NBRC 16047 / NCTC 10667)</name>
    <name type="common">Rhodococcus bronchialis</name>
    <dbReference type="NCBI Taxonomy" id="526226"/>
    <lineage>
        <taxon>Bacteria</taxon>
        <taxon>Bacillati</taxon>
        <taxon>Actinomycetota</taxon>
        <taxon>Actinomycetes</taxon>
        <taxon>Mycobacteriales</taxon>
        <taxon>Gordoniaceae</taxon>
        <taxon>Gordonia</taxon>
    </lineage>
</organism>
<reference evidence="2 3" key="2">
    <citation type="journal article" date="2010" name="Stand. Genomic Sci.">
        <title>Complete genome sequence of Gordonia bronchialis type strain (3410).</title>
        <authorList>
            <person name="Ivanova N."/>
            <person name="Sikorski J."/>
            <person name="Jando M."/>
            <person name="Lapidus A."/>
            <person name="Nolan M."/>
            <person name="Lucas S."/>
            <person name="Del Rio T.G."/>
            <person name="Tice H."/>
            <person name="Copeland A."/>
            <person name="Cheng J.F."/>
            <person name="Chen F."/>
            <person name="Bruce D."/>
            <person name="Goodwin L."/>
            <person name="Pitluck S."/>
            <person name="Mavromatis K."/>
            <person name="Ovchinnikova G."/>
            <person name="Pati A."/>
            <person name="Chen A."/>
            <person name="Palaniappan K."/>
            <person name="Land M."/>
            <person name="Hauser L."/>
            <person name="Chang Y.J."/>
            <person name="Jeffries C.D."/>
            <person name="Chain P."/>
            <person name="Saunders E."/>
            <person name="Han C."/>
            <person name="Detter J.C."/>
            <person name="Brettin T."/>
            <person name="Rohde M."/>
            <person name="Goker M."/>
            <person name="Bristow J."/>
            <person name="Eisen J.A."/>
            <person name="Markowitz V."/>
            <person name="Hugenholtz P."/>
            <person name="Klenk H.P."/>
            <person name="Kyrpides N.C."/>
        </authorList>
    </citation>
    <scope>NUCLEOTIDE SEQUENCE [LARGE SCALE GENOMIC DNA]</scope>
    <source>
        <strain evidence="3">ATCC 25592 / DSM 43247 / BCRC 13721 / JCM 3198 / KCTC 3076 / NBRC 16047 / NCTC 10667</strain>
    </source>
</reference>
<gene>
    <name evidence="2" type="ordered locus">Gbro_3550</name>
</gene>
<sequence>MGQTDEDAVSAELSELIEGRLAPGFLGRADIEADVRDWLESSGLEAESAHDLVETMWLRHLADQEAWDQPGDHERLTRAFADLAASGFVTRMYFGCCRACAAEAIMAERVPGHWAFVYFDEESASELAGTPGLLPLSFGAFDDVSMRDVGGPVVEAVGRHGLDVVAYAPGRGELLIRSERWRKRLPGT</sequence>
<reference evidence="3" key="1">
    <citation type="submission" date="2009-10" db="EMBL/GenBank/DDBJ databases">
        <title>The complete chromosome of Gordonia bronchialis DSM 43247.</title>
        <authorList>
            <consortium name="US DOE Joint Genome Institute (JGI-PGF)"/>
            <person name="Lucas S."/>
            <person name="Copeland A."/>
            <person name="Lapidus A."/>
            <person name="Glavina del Rio T."/>
            <person name="Dalin E."/>
            <person name="Tice H."/>
            <person name="Bruce D."/>
            <person name="Goodwin L."/>
            <person name="Pitluck S."/>
            <person name="Kyrpides N."/>
            <person name="Mavromatis K."/>
            <person name="Ivanova N."/>
            <person name="Ovchinnikova G."/>
            <person name="Saunders E."/>
            <person name="Brettin T."/>
            <person name="Detter J.C."/>
            <person name="Han C."/>
            <person name="Larimer F."/>
            <person name="Land M."/>
            <person name="Hauser L."/>
            <person name="Markowitz V."/>
            <person name="Cheng J.-F."/>
            <person name="Hugenholtz P."/>
            <person name="Woyke T."/>
            <person name="Wu D."/>
            <person name="Jando M."/>
            <person name="Schneider S."/>
            <person name="Goeker M."/>
            <person name="Klenk H.-P."/>
            <person name="Eisen J.A."/>
        </authorList>
    </citation>
    <scope>NUCLEOTIDE SEQUENCE [LARGE SCALE GENOMIC DNA]</scope>
    <source>
        <strain evidence="3">ATCC 25592 / DSM 43247 / BCRC 13721 / JCM 3198 / KCTC 3076 / NBRC 16047 / NCTC 10667</strain>
    </source>
</reference>
<dbReference type="AlphaFoldDB" id="D0LF47"/>
<dbReference type="EMBL" id="CP001802">
    <property type="protein sequence ID" value="ACY22742.1"/>
    <property type="molecule type" value="Genomic_DNA"/>
</dbReference>
<dbReference type="InterPro" id="IPR054186">
    <property type="entry name" value="DUF6891"/>
</dbReference>
<dbReference type="KEGG" id="gbr:Gbro_3550"/>
<accession>D0LF47</accession>
<name>D0LF47_GORB4</name>
<protein>
    <recommendedName>
        <fullName evidence="1">DUF6891 domain-containing protein</fullName>
    </recommendedName>
</protein>
<evidence type="ECO:0000259" key="1">
    <source>
        <dbReference type="Pfam" id="PF21831"/>
    </source>
</evidence>
<dbReference type="HOGENOM" id="CLU_079354_2_0_11"/>
<dbReference type="Proteomes" id="UP000001219">
    <property type="component" value="Chromosome"/>
</dbReference>
<keyword evidence="3" id="KW-1185">Reference proteome</keyword>